<dbReference type="KEGG" id="mpp:MICPUCDRAFT_48178"/>
<evidence type="ECO:0000256" key="17">
    <source>
        <dbReference type="RuleBase" id="RU361237"/>
    </source>
</evidence>
<evidence type="ECO:0000256" key="10">
    <source>
        <dbReference type="ARBA" id="ARBA00022723"/>
    </source>
</evidence>
<evidence type="ECO:0000256" key="9">
    <source>
        <dbReference type="ARBA" id="ARBA00022714"/>
    </source>
</evidence>
<dbReference type="GO" id="GO:0006099">
    <property type="term" value="P:tricarboxylic acid cycle"/>
    <property type="evidence" value="ECO:0007669"/>
    <property type="project" value="UniProtKB-UniPathway"/>
</dbReference>
<dbReference type="OrthoDB" id="1696654at2759"/>
<evidence type="ECO:0000256" key="4">
    <source>
        <dbReference type="ARBA" id="ARBA00009433"/>
    </source>
</evidence>
<dbReference type="Gene3D" id="1.10.1060.10">
    <property type="entry name" value="Alpha-helical ferredoxin"/>
    <property type="match status" value="1"/>
</dbReference>
<dbReference type="SUPFAM" id="SSF54292">
    <property type="entry name" value="2Fe-2S ferredoxin-like"/>
    <property type="match status" value="1"/>
</dbReference>
<dbReference type="InterPro" id="IPR012675">
    <property type="entry name" value="Beta-grasp_dom_sf"/>
</dbReference>
<evidence type="ECO:0000256" key="7">
    <source>
        <dbReference type="ARBA" id="ARBA00022485"/>
    </source>
</evidence>
<dbReference type="InterPro" id="IPR036010">
    <property type="entry name" value="2Fe-2S_ferredoxin-like_sf"/>
</dbReference>
<keyword evidence="10 17" id="KW-0479">Metal-binding</keyword>
<keyword evidence="17" id="KW-0496">Mitochondrion</keyword>
<dbReference type="PANTHER" id="PTHR11921">
    <property type="entry name" value="SUCCINATE DEHYDROGENASE IRON-SULFUR PROTEIN"/>
    <property type="match status" value="1"/>
</dbReference>
<dbReference type="Gene3D" id="3.10.20.30">
    <property type="match status" value="1"/>
</dbReference>
<feature type="domain" description="4Fe-4S ferredoxin-type" evidence="19">
    <location>
        <begin position="197"/>
        <end position="227"/>
    </location>
</feature>
<evidence type="ECO:0000259" key="18">
    <source>
        <dbReference type="PROSITE" id="PS51085"/>
    </source>
</evidence>
<dbReference type="InterPro" id="IPR009051">
    <property type="entry name" value="Helical_ferredxn"/>
</dbReference>
<keyword evidence="8" id="KW-0816">Tricarboxylic acid cycle</keyword>
<accession>C1N059</accession>
<protein>
    <recommendedName>
        <fullName evidence="17">Succinate dehydrogenase [ubiquinone] iron-sulfur subunit, mitochondrial</fullName>
        <ecNumber evidence="17">1.3.5.1</ecNumber>
    </recommendedName>
</protein>
<comment type="subcellular location">
    <subcellularLocation>
        <location evidence="2 17">Mitochondrion inner membrane</location>
        <topology evidence="2 17">Peripheral membrane protein</topology>
        <orientation evidence="2 17">Matrix side</orientation>
    </subcellularLocation>
</comment>
<dbReference type="OMA" id="DGQYFGP"/>
<keyword evidence="6" id="KW-0813">Transport</keyword>
<dbReference type="SUPFAM" id="SSF46548">
    <property type="entry name" value="alpha-helical ferredoxin"/>
    <property type="match status" value="1"/>
</dbReference>
<dbReference type="InterPro" id="IPR004489">
    <property type="entry name" value="Succ_DH/fum_Rdtase_Fe-S"/>
</dbReference>
<dbReference type="PROSITE" id="PS51085">
    <property type="entry name" value="2FE2S_FER_2"/>
    <property type="match status" value="1"/>
</dbReference>
<dbReference type="NCBIfam" id="TIGR00384">
    <property type="entry name" value="dhsB"/>
    <property type="match status" value="1"/>
</dbReference>
<keyword evidence="7 17" id="KW-0004">4Fe-4S</keyword>
<keyword evidence="15 17" id="KW-0003">3Fe-4S</keyword>
<keyword evidence="17" id="KW-0472">Membrane</keyword>
<evidence type="ECO:0000256" key="14">
    <source>
        <dbReference type="ARBA" id="ARBA00023014"/>
    </source>
</evidence>
<dbReference type="GeneID" id="9686777"/>
<dbReference type="GO" id="GO:0051538">
    <property type="term" value="F:3 iron, 4 sulfur cluster binding"/>
    <property type="evidence" value="ECO:0007669"/>
    <property type="project" value="UniProtKB-KW"/>
</dbReference>
<dbReference type="Proteomes" id="UP000001876">
    <property type="component" value="Unassembled WGS sequence"/>
</dbReference>
<dbReference type="GO" id="GO:0005743">
    <property type="term" value="C:mitochondrial inner membrane"/>
    <property type="evidence" value="ECO:0007669"/>
    <property type="project" value="UniProtKB-SubCell"/>
</dbReference>
<comment type="similarity">
    <text evidence="4 17">Belongs to the succinate dehydrogenase/fumarate reductase iron-sulfur protein family.</text>
</comment>
<dbReference type="GO" id="GO:0008177">
    <property type="term" value="F:succinate dehydrogenase (quinone) activity"/>
    <property type="evidence" value="ECO:0007669"/>
    <property type="project" value="UniProtKB-EC"/>
</dbReference>
<evidence type="ECO:0000256" key="5">
    <source>
        <dbReference type="ARBA" id="ARBA00011313"/>
    </source>
</evidence>
<keyword evidence="21" id="KW-1185">Reference proteome</keyword>
<evidence type="ECO:0000256" key="6">
    <source>
        <dbReference type="ARBA" id="ARBA00022448"/>
    </source>
</evidence>
<comment type="pathway">
    <text evidence="3 17">Carbohydrate metabolism; tricarboxylic acid cycle; fumarate from succinate (eukaryal route): step 1/1.</text>
</comment>
<dbReference type="InterPro" id="IPR006058">
    <property type="entry name" value="2Fe2S_fd_BS"/>
</dbReference>
<keyword evidence="9 17" id="KW-0001">2Fe-2S</keyword>
<dbReference type="PROSITE" id="PS00197">
    <property type="entry name" value="2FE2S_FER_1"/>
    <property type="match status" value="1"/>
</dbReference>
<comment type="subunit">
    <text evidence="5">Component of complex II composed of eight subunits in plants: four classical SDH subunits SDH1, SDH2, SDH3 and SDH4 (a flavoprotein (FP), an iron-sulfur protein (IP), and a cytochrome b composed of a large and a small subunit.), as well as four subunits unknown in mitochondria from bacteria and heterotrophic eukaryotes.</text>
</comment>
<dbReference type="GO" id="GO:0051539">
    <property type="term" value="F:4 iron, 4 sulfur cluster binding"/>
    <property type="evidence" value="ECO:0007669"/>
    <property type="project" value="UniProtKB-KW"/>
</dbReference>
<dbReference type="InterPro" id="IPR050573">
    <property type="entry name" value="SDH/FRD_Iron-Sulfur"/>
</dbReference>
<dbReference type="GO" id="GO:0045273">
    <property type="term" value="C:respiratory chain complex II (succinate dehydrogenase)"/>
    <property type="evidence" value="ECO:0007669"/>
    <property type="project" value="UniProtKB-ARBA"/>
</dbReference>
<proteinExistence type="inferred from homology"/>
<comment type="cofactor">
    <cofactor evidence="17">
        <name>[4Fe-4S] cluster</name>
        <dbReference type="ChEBI" id="CHEBI:49883"/>
    </cofactor>
    <text evidence="17">Binds 1 [4Fe-4S] cluster.</text>
</comment>
<evidence type="ECO:0000313" key="20">
    <source>
        <dbReference type="EMBL" id="EEH54721.1"/>
    </source>
</evidence>
<dbReference type="GO" id="GO:0051537">
    <property type="term" value="F:2 iron, 2 sulfur cluster binding"/>
    <property type="evidence" value="ECO:0007669"/>
    <property type="project" value="UniProtKB-KW"/>
</dbReference>
<evidence type="ECO:0000256" key="3">
    <source>
        <dbReference type="ARBA" id="ARBA00004788"/>
    </source>
</evidence>
<keyword evidence="11" id="KW-0249">Electron transport</keyword>
<dbReference type="GO" id="GO:0046872">
    <property type="term" value="F:metal ion binding"/>
    <property type="evidence" value="ECO:0007669"/>
    <property type="project" value="UniProtKB-KW"/>
</dbReference>
<dbReference type="UniPathway" id="UPA00223">
    <property type="reaction ID" value="UER01006"/>
</dbReference>
<evidence type="ECO:0000313" key="21">
    <source>
        <dbReference type="Proteomes" id="UP000001876"/>
    </source>
</evidence>
<evidence type="ECO:0000256" key="12">
    <source>
        <dbReference type="ARBA" id="ARBA00023002"/>
    </source>
</evidence>
<dbReference type="FunFam" id="1.10.1060.10:FF:000001">
    <property type="entry name" value="Succinate dehydrogenase iron-sulfur subunit SdhB"/>
    <property type="match status" value="1"/>
</dbReference>
<dbReference type="FunFam" id="3.10.20.30:FF:000007">
    <property type="entry name" value="Succinate dehydrogenase [ubiquinone] iron-sulfur subunit, mitochondrial"/>
    <property type="match status" value="1"/>
</dbReference>
<evidence type="ECO:0000259" key="19">
    <source>
        <dbReference type="PROSITE" id="PS51379"/>
    </source>
</evidence>
<evidence type="ECO:0000256" key="1">
    <source>
        <dbReference type="ARBA" id="ARBA00002787"/>
    </source>
</evidence>
<dbReference type="Pfam" id="PF13534">
    <property type="entry name" value="Fer4_17"/>
    <property type="match status" value="1"/>
</dbReference>
<keyword evidence="14 17" id="KW-0411">Iron-sulfur</keyword>
<comment type="cofactor">
    <cofactor evidence="17">
        <name>[3Fe-4S] cluster</name>
        <dbReference type="ChEBI" id="CHEBI:21137"/>
    </cofactor>
    <text evidence="17">Binds 1 [3Fe-4S] cluster.</text>
</comment>
<evidence type="ECO:0000256" key="15">
    <source>
        <dbReference type="ARBA" id="ARBA00023291"/>
    </source>
</evidence>
<dbReference type="InterPro" id="IPR017900">
    <property type="entry name" value="4Fe4S_Fe_S_CS"/>
</dbReference>
<dbReference type="InterPro" id="IPR017896">
    <property type="entry name" value="4Fe4S_Fe-S-bd"/>
</dbReference>
<evidence type="ECO:0000256" key="16">
    <source>
        <dbReference type="ARBA" id="ARBA00049220"/>
    </source>
</evidence>
<dbReference type="NCBIfam" id="NF004616">
    <property type="entry name" value="PRK05950.1"/>
    <property type="match status" value="1"/>
</dbReference>
<dbReference type="EC" id="1.3.5.1" evidence="17"/>
<comment type="cofactor">
    <cofactor evidence="17">
        <name>[2Fe-2S] cluster</name>
        <dbReference type="ChEBI" id="CHEBI:190135"/>
    </cofactor>
    <text evidence="17">Binds 1 [2Fe-2S] cluster.</text>
</comment>
<dbReference type="STRING" id="564608.C1N059"/>
<dbReference type="PANTHER" id="PTHR11921:SF29">
    <property type="entry name" value="SUCCINATE DEHYDROGENASE [UBIQUINONE] IRON-SULFUR SUBUNIT, MITOCHONDRIAL"/>
    <property type="match status" value="1"/>
</dbReference>
<dbReference type="InterPro" id="IPR025192">
    <property type="entry name" value="Succ_DH/fum_Rdtase_N"/>
</dbReference>
<feature type="domain" description="2Fe-2S ferredoxin-type" evidence="18">
    <location>
        <begin position="61"/>
        <end position="151"/>
    </location>
</feature>
<organism evidence="21">
    <name type="scientific">Micromonas pusilla (strain CCMP1545)</name>
    <name type="common">Picoplanktonic green alga</name>
    <dbReference type="NCBI Taxonomy" id="564608"/>
    <lineage>
        <taxon>Eukaryota</taxon>
        <taxon>Viridiplantae</taxon>
        <taxon>Chlorophyta</taxon>
        <taxon>Mamiellophyceae</taxon>
        <taxon>Mamiellales</taxon>
        <taxon>Mamiellaceae</taxon>
        <taxon>Micromonas</taxon>
    </lineage>
</organism>
<name>C1N059_MICPC</name>
<gene>
    <name evidence="20" type="ORF">MICPUCDRAFT_48178</name>
</gene>
<keyword evidence="17" id="KW-0999">Mitochondrion inner membrane</keyword>
<dbReference type="PROSITE" id="PS00198">
    <property type="entry name" value="4FE4S_FER_1"/>
    <property type="match status" value="1"/>
</dbReference>
<dbReference type="PROSITE" id="PS51379">
    <property type="entry name" value="4FE4S_FER_2"/>
    <property type="match status" value="1"/>
</dbReference>
<reference evidence="20 21" key="1">
    <citation type="journal article" date="2009" name="Science">
        <title>Green evolution and dynamic adaptations revealed by genomes of the marine picoeukaryotes Micromonas.</title>
        <authorList>
            <person name="Worden A.Z."/>
            <person name="Lee J.H."/>
            <person name="Mock T."/>
            <person name="Rouze P."/>
            <person name="Simmons M.P."/>
            <person name="Aerts A.L."/>
            <person name="Allen A.E."/>
            <person name="Cuvelier M.L."/>
            <person name="Derelle E."/>
            <person name="Everett M.V."/>
            <person name="Foulon E."/>
            <person name="Grimwood J."/>
            <person name="Gundlach H."/>
            <person name="Henrissat B."/>
            <person name="Napoli C."/>
            <person name="McDonald S.M."/>
            <person name="Parker M.S."/>
            <person name="Rombauts S."/>
            <person name="Salamov A."/>
            <person name="Von Dassow P."/>
            <person name="Badger J.H."/>
            <person name="Coutinho P.M."/>
            <person name="Demir E."/>
            <person name="Dubchak I."/>
            <person name="Gentemann C."/>
            <person name="Eikrem W."/>
            <person name="Gready J.E."/>
            <person name="John U."/>
            <person name="Lanier W."/>
            <person name="Lindquist E.A."/>
            <person name="Lucas S."/>
            <person name="Mayer K.F."/>
            <person name="Moreau H."/>
            <person name="Not F."/>
            <person name="Otillar R."/>
            <person name="Panaud O."/>
            <person name="Pangilinan J."/>
            <person name="Paulsen I."/>
            <person name="Piegu B."/>
            <person name="Poliakov A."/>
            <person name="Robbens S."/>
            <person name="Schmutz J."/>
            <person name="Toulza E."/>
            <person name="Wyss T."/>
            <person name="Zelensky A."/>
            <person name="Zhou K."/>
            <person name="Armbrust E.V."/>
            <person name="Bhattacharya D."/>
            <person name="Goodenough U.W."/>
            <person name="Van de Peer Y."/>
            <person name="Grigoriev I.V."/>
        </authorList>
    </citation>
    <scope>NUCLEOTIDE SEQUENCE [LARGE SCALE GENOMIC DNA]</scope>
    <source>
        <strain evidence="20 21">CCMP1545</strain>
    </source>
</reference>
<dbReference type="AlphaFoldDB" id="C1N059"/>
<dbReference type="GO" id="GO:0009055">
    <property type="term" value="F:electron transfer activity"/>
    <property type="evidence" value="ECO:0007669"/>
    <property type="project" value="InterPro"/>
</dbReference>
<comment type="function">
    <text evidence="1 17">Iron-sulfur protein (IP) subunit of succinate dehydrogenase (SDH) that is involved in complex II of the mitochondrial electron transport chain and is responsible for transferring electrons from succinate to ubiquinone (coenzyme Q).</text>
</comment>
<keyword evidence="13 17" id="KW-0408">Iron</keyword>
<dbReference type="GO" id="GO:0022904">
    <property type="term" value="P:respiratory electron transport chain"/>
    <property type="evidence" value="ECO:0007669"/>
    <property type="project" value="TreeGrafter"/>
</dbReference>
<evidence type="ECO:0000256" key="11">
    <source>
        <dbReference type="ARBA" id="ARBA00022982"/>
    </source>
</evidence>
<dbReference type="InterPro" id="IPR001041">
    <property type="entry name" value="2Fe-2S_ferredoxin-type"/>
</dbReference>
<sequence>MLAAFAKRAAGIASRASASSLASARSSAQFDVARVVTTSAPAAAAAEAAASSASSKPSNLQEFQIYRWDPETGGKPRYQTYKVDTNACGPMMLDVLFKIKDEQDNSLSFRRSCREGICGSCAMNIDGVNTLACLCKVDKSSDAPLKIAPLPHMFVVRDLVVDMANFYAQYKSIEPYLQTADGSEVLKGTEYHQSKEDRAKLDGLYECILCACCSTSCPSYWWNSDQYLGPAVLMQAYRWIIDSRDGKTEERLDKVNDAMKLFRCHTIMNCSKVCPKSLNPAHAIAKVKAMVTAAH</sequence>
<keyword evidence="12" id="KW-0560">Oxidoreductase</keyword>
<dbReference type="Pfam" id="PF13085">
    <property type="entry name" value="Fer2_3"/>
    <property type="match status" value="1"/>
</dbReference>
<evidence type="ECO:0000256" key="2">
    <source>
        <dbReference type="ARBA" id="ARBA00004443"/>
    </source>
</evidence>
<dbReference type="RefSeq" id="XP_003061071.1">
    <property type="nucleotide sequence ID" value="XM_003061025.1"/>
</dbReference>
<evidence type="ECO:0000256" key="13">
    <source>
        <dbReference type="ARBA" id="ARBA00023004"/>
    </source>
</evidence>
<evidence type="ECO:0000256" key="8">
    <source>
        <dbReference type="ARBA" id="ARBA00022532"/>
    </source>
</evidence>
<comment type="catalytic activity">
    <reaction evidence="16">
        <text>a quinone + succinate = fumarate + a quinol</text>
        <dbReference type="Rhea" id="RHEA:40523"/>
        <dbReference type="ChEBI" id="CHEBI:24646"/>
        <dbReference type="ChEBI" id="CHEBI:29806"/>
        <dbReference type="ChEBI" id="CHEBI:30031"/>
        <dbReference type="ChEBI" id="CHEBI:132124"/>
        <dbReference type="EC" id="1.3.5.1"/>
    </reaction>
</comment>
<dbReference type="eggNOG" id="KOG3049">
    <property type="taxonomic scope" value="Eukaryota"/>
</dbReference>
<dbReference type="EMBL" id="GG663743">
    <property type="protein sequence ID" value="EEH54721.1"/>
    <property type="molecule type" value="Genomic_DNA"/>
</dbReference>